<dbReference type="GO" id="GO:0043190">
    <property type="term" value="C:ATP-binding cassette (ABC) transporter complex"/>
    <property type="evidence" value="ECO:0007669"/>
    <property type="project" value="InterPro"/>
</dbReference>
<gene>
    <name evidence="2" type="ORF">UFOPK3772_01041</name>
</gene>
<dbReference type="InterPro" id="IPR039424">
    <property type="entry name" value="SBP_5"/>
</dbReference>
<dbReference type="GO" id="GO:1904680">
    <property type="term" value="F:peptide transmembrane transporter activity"/>
    <property type="evidence" value="ECO:0007669"/>
    <property type="project" value="TreeGrafter"/>
</dbReference>
<protein>
    <submittedName>
        <fullName evidence="2">Unannotated protein</fullName>
    </submittedName>
</protein>
<dbReference type="Gene3D" id="3.10.105.10">
    <property type="entry name" value="Dipeptide-binding Protein, Domain 3"/>
    <property type="match status" value="1"/>
</dbReference>
<proteinExistence type="predicted"/>
<reference evidence="2" key="1">
    <citation type="submission" date="2020-05" db="EMBL/GenBank/DDBJ databases">
        <authorList>
            <person name="Chiriac C."/>
            <person name="Salcher M."/>
            <person name="Ghai R."/>
            <person name="Kavagutti S V."/>
        </authorList>
    </citation>
    <scope>NUCLEOTIDE SEQUENCE</scope>
</reference>
<dbReference type="EMBL" id="CAFBNE010000025">
    <property type="protein sequence ID" value="CAB4942870.1"/>
    <property type="molecule type" value="Genomic_DNA"/>
</dbReference>
<dbReference type="PANTHER" id="PTHR30290:SF65">
    <property type="entry name" value="MONOACYL PHOSPHATIDYLINOSITOL TETRAMANNOSIDE-BINDING PROTEIN LPQW-RELATED"/>
    <property type="match status" value="1"/>
</dbReference>
<dbReference type="AlphaFoldDB" id="A0A6J7JHG3"/>
<dbReference type="GO" id="GO:0015833">
    <property type="term" value="P:peptide transport"/>
    <property type="evidence" value="ECO:0007669"/>
    <property type="project" value="TreeGrafter"/>
</dbReference>
<name>A0A6J7JHG3_9ZZZZ</name>
<dbReference type="SUPFAM" id="SSF53850">
    <property type="entry name" value="Periplasmic binding protein-like II"/>
    <property type="match status" value="1"/>
</dbReference>
<dbReference type="Gene3D" id="3.40.190.10">
    <property type="entry name" value="Periplasmic binding protein-like II"/>
    <property type="match status" value="1"/>
</dbReference>
<dbReference type="Pfam" id="PF00496">
    <property type="entry name" value="SBP_bac_5"/>
    <property type="match status" value="1"/>
</dbReference>
<dbReference type="CDD" id="cd08503">
    <property type="entry name" value="PBP2_NikA_DppA_OppA_like_17"/>
    <property type="match status" value="1"/>
</dbReference>
<dbReference type="InterPro" id="IPR000914">
    <property type="entry name" value="SBP_5_dom"/>
</dbReference>
<accession>A0A6J7JHG3</accession>
<dbReference type="PIRSF" id="PIRSF002741">
    <property type="entry name" value="MppA"/>
    <property type="match status" value="1"/>
</dbReference>
<dbReference type="PROSITE" id="PS51318">
    <property type="entry name" value="TAT"/>
    <property type="match status" value="1"/>
</dbReference>
<sequence>MSPDHSGSDELSRRRILQFGGAGAFLLASGGLLAACSSNGTTTAPTTGGAGGTPRRGGVLRIAASGGGPADTIDLHNPLTSTDIARVWQLADPLARQNPVTGVSELFLAEELTPNADFTAWTVKIKKGVLLHNGREFTSDDVLATFQRIYDPKAPTQGAAVMPELDAANIKVVDKYTLTLPMKRPFNNVLDALAGYFFMMVGRGYDIKNPIATGPFKFKSFTPGDRSVFVRNDAYWISGKPYVDQIETINYADESSQVNALATGEVQLADLLSSASIDALTGAGAQVVISPSAQWNPIFMRTDLAPFKDVRVRQAFRLMADREEMNQLVIGGKGQVGNDIWSPNDSIYDKSIPQRVQDIAQAKSLLSAAGQSGLTLDFPVADIASGVVSMSQVFVQQAAKAGVTLNLKKQSVSDFFSSSYGASPIAVSFWYNQAYLVTSSLNAVTGAPFNETHFSDAKYDSLYGQAMTTKDNVLKTEIGHEMQKIDYETGGEIIPFFNPSIDAAAKNVGGLIPCANGLPLSGFDFSSFWME</sequence>
<dbReference type="InterPro" id="IPR030678">
    <property type="entry name" value="Peptide/Ni-bd"/>
</dbReference>
<dbReference type="InterPro" id="IPR006311">
    <property type="entry name" value="TAT_signal"/>
</dbReference>
<dbReference type="PANTHER" id="PTHR30290">
    <property type="entry name" value="PERIPLASMIC BINDING COMPONENT OF ABC TRANSPORTER"/>
    <property type="match status" value="1"/>
</dbReference>
<evidence type="ECO:0000313" key="2">
    <source>
        <dbReference type="EMBL" id="CAB4942870.1"/>
    </source>
</evidence>
<evidence type="ECO:0000259" key="1">
    <source>
        <dbReference type="Pfam" id="PF00496"/>
    </source>
</evidence>
<feature type="domain" description="Solute-binding protein family 5" evidence="1">
    <location>
        <begin position="108"/>
        <end position="431"/>
    </location>
</feature>
<dbReference type="GO" id="GO:0042597">
    <property type="term" value="C:periplasmic space"/>
    <property type="evidence" value="ECO:0007669"/>
    <property type="project" value="UniProtKB-ARBA"/>
</dbReference>
<organism evidence="2">
    <name type="scientific">freshwater metagenome</name>
    <dbReference type="NCBI Taxonomy" id="449393"/>
    <lineage>
        <taxon>unclassified sequences</taxon>
        <taxon>metagenomes</taxon>
        <taxon>ecological metagenomes</taxon>
    </lineage>
</organism>